<protein>
    <recommendedName>
        <fullName evidence="3">DinB family protein</fullName>
    </recommendedName>
</protein>
<organism evidence="1 2">
    <name type="scientific">Flectobacillus longus</name>
    <dbReference type="NCBI Taxonomy" id="2984207"/>
    <lineage>
        <taxon>Bacteria</taxon>
        <taxon>Pseudomonadati</taxon>
        <taxon>Bacteroidota</taxon>
        <taxon>Cytophagia</taxon>
        <taxon>Cytophagales</taxon>
        <taxon>Flectobacillaceae</taxon>
        <taxon>Flectobacillus</taxon>
    </lineage>
</organism>
<gene>
    <name evidence="1" type="ORF">QM480_14910</name>
</gene>
<dbReference type="EMBL" id="JASHID010000010">
    <property type="protein sequence ID" value="MDI9865632.1"/>
    <property type="molecule type" value="Genomic_DNA"/>
</dbReference>
<dbReference type="Gene3D" id="1.20.120.450">
    <property type="entry name" value="dinb family like domain"/>
    <property type="match status" value="1"/>
</dbReference>
<dbReference type="InterPro" id="IPR034660">
    <property type="entry name" value="DinB/YfiT-like"/>
</dbReference>
<dbReference type="SUPFAM" id="SSF109854">
    <property type="entry name" value="DinB/YfiT-like putative metalloenzymes"/>
    <property type="match status" value="1"/>
</dbReference>
<sequence length="168" mass="19124">MRSKNISLEIIKQLEDLLSAMDESQYTQPLAVFNGGSLGQHIRHTVEFFQCFIGGLKNGIIDYDARKRDMKIENDIAYTLGCLGNISAQIFEISDAQKLLLIATYYDEVIPEMVVSNVQRELVYLIEHSIHHFALVRIGIQENFPEVSLPYSFGIAYSTIKYRESVSL</sequence>
<evidence type="ECO:0000313" key="1">
    <source>
        <dbReference type="EMBL" id="MDI9865632.1"/>
    </source>
</evidence>
<dbReference type="RefSeq" id="WP_283370605.1">
    <property type="nucleotide sequence ID" value="NZ_JASHID010000010.1"/>
</dbReference>
<keyword evidence="2" id="KW-1185">Reference proteome</keyword>
<name>A0ABT6YQ98_9BACT</name>
<proteinExistence type="predicted"/>
<accession>A0ABT6YQ98</accession>
<evidence type="ECO:0008006" key="3">
    <source>
        <dbReference type="Google" id="ProtNLM"/>
    </source>
</evidence>
<dbReference type="Proteomes" id="UP001236569">
    <property type="component" value="Unassembled WGS sequence"/>
</dbReference>
<dbReference type="PANTHER" id="PTHR39473:SF1">
    <property type="entry name" value="DINB-LIKE DOMAIN-CONTAINING PROTEIN"/>
    <property type="match status" value="1"/>
</dbReference>
<reference evidence="1 2" key="1">
    <citation type="submission" date="2023-05" db="EMBL/GenBank/DDBJ databases">
        <title>Novel species of genus Flectobacillus isolated from stream in China.</title>
        <authorList>
            <person name="Lu H."/>
        </authorList>
    </citation>
    <scope>NUCLEOTIDE SEQUENCE [LARGE SCALE GENOMIC DNA]</scope>
    <source>
        <strain evidence="1 2">DC10W</strain>
    </source>
</reference>
<comment type="caution">
    <text evidence="1">The sequence shown here is derived from an EMBL/GenBank/DDBJ whole genome shotgun (WGS) entry which is preliminary data.</text>
</comment>
<dbReference type="PANTHER" id="PTHR39473">
    <property type="match status" value="1"/>
</dbReference>
<evidence type="ECO:0000313" key="2">
    <source>
        <dbReference type="Proteomes" id="UP001236569"/>
    </source>
</evidence>